<dbReference type="InterPro" id="IPR020052">
    <property type="entry name" value="Ribosomal_eL31_CS"/>
</dbReference>
<evidence type="ECO:0000256" key="2">
    <source>
        <dbReference type="ARBA" id="ARBA00022980"/>
    </source>
</evidence>
<dbReference type="PANTHER" id="PTHR10956:SF0">
    <property type="entry name" value="60S RIBOSOMAL PROTEIN L31"/>
    <property type="match status" value="1"/>
</dbReference>
<dbReference type="Pfam" id="PF01198">
    <property type="entry name" value="Ribosomal_L31e"/>
    <property type="match status" value="1"/>
</dbReference>
<dbReference type="GO" id="GO:0002181">
    <property type="term" value="P:cytoplasmic translation"/>
    <property type="evidence" value="ECO:0007669"/>
    <property type="project" value="TreeGrafter"/>
</dbReference>
<dbReference type="GO" id="GO:0022625">
    <property type="term" value="C:cytosolic large ribosomal subunit"/>
    <property type="evidence" value="ECO:0007669"/>
    <property type="project" value="TreeGrafter"/>
</dbReference>
<dbReference type="HAMAP" id="MF_00410">
    <property type="entry name" value="Ribosomal_eL31"/>
    <property type="match status" value="1"/>
</dbReference>
<dbReference type="PROSITE" id="PS01144">
    <property type="entry name" value="RIBOSOMAL_L31E"/>
    <property type="match status" value="1"/>
</dbReference>
<dbReference type="PANTHER" id="PTHR10956">
    <property type="entry name" value="60S RIBOSOMAL PROTEIN L31"/>
    <property type="match status" value="1"/>
</dbReference>
<dbReference type="SMART" id="SM01380">
    <property type="entry name" value="Ribosomal_L31e"/>
    <property type="match status" value="1"/>
</dbReference>
<evidence type="ECO:0000256" key="4">
    <source>
        <dbReference type="ARBA" id="ARBA00035230"/>
    </source>
</evidence>
<dbReference type="InterPro" id="IPR023621">
    <property type="entry name" value="Ribosomal_eL31_dom_sf"/>
</dbReference>
<name>A0A7G9YT75_9EURY</name>
<evidence type="ECO:0000256" key="3">
    <source>
        <dbReference type="ARBA" id="ARBA00023274"/>
    </source>
</evidence>
<keyword evidence="2 5" id="KW-0689">Ribosomal protein</keyword>
<gene>
    <name evidence="5" type="primary">rpl31e</name>
    <name evidence="6" type="ORF">BAILMKME_00003</name>
</gene>
<organism evidence="6">
    <name type="scientific">Candidatus Methanophagaceae archaeon ANME-1 ERB6</name>
    <dbReference type="NCBI Taxonomy" id="2759912"/>
    <lineage>
        <taxon>Archaea</taxon>
        <taxon>Methanobacteriati</taxon>
        <taxon>Methanobacteriota</taxon>
        <taxon>Stenosarchaea group</taxon>
        <taxon>Methanomicrobia</taxon>
        <taxon>Candidatus Methanophagales</taxon>
        <taxon>Candidatus Methanophagaceae</taxon>
    </lineage>
</organism>
<reference evidence="6" key="1">
    <citation type="submission" date="2020-06" db="EMBL/GenBank/DDBJ databases">
        <title>Unique genomic features of the anaerobic methanotrophic archaea.</title>
        <authorList>
            <person name="Chadwick G.L."/>
            <person name="Skennerton C.T."/>
            <person name="Laso-Perez R."/>
            <person name="Leu A.O."/>
            <person name="Speth D.R."/>
            <person name="Yu H."/>
            <person name="Morgan-Lang C."/>
            <person name="Hatzenpichler R."/>
            <person name="Goudeau D."/>
            <person name="Malmstrom R."/>
            <person name="Brazelton W.J."/>
            <person name="Woyke T."/>
            <person name="Hallam S.J."/>
            <person name="Tyson G.W."/>
            <person name="Wegener G."/>
            <person name="Boetius A."/>
            <person name="Orphan V."/>
        </authorList>
    </citation>
    <scope>NUCLEOTIDE SEQUENCE</scope>
</reference>
<accession>A0A7G9YT75</accession>
<dbReference type="GO" id="GO:0003735">
    <property type="term" value="F:structural constituent of ribosome"/>
    <property type="evidence" value="ECO:0007669"/>
    <property type="project" value="InterPro"/>
</dbReference>
<dbReference type="CDD" id="cd00463">
    <property type="entry name" value="Ribosomal_L31e"/>
    <property type="match status" value="1"/>
</dbReference>
<dbReference type="EMBL" id="MT631463">
    <property type="protein sequence ID" value="QNO51209.1"/>
    <property type="molecule type" value="Genomic_DNA"/>
</dbReference>
<dbReference type="AlphaFoldDB" id="A0A7G9YT75"/>
<evidence type="ECO:0000256" key="5">
    <source>
        <dbReference type="HAMAP-Rule" id="MF_00410"/>
    </source>
</evidence>
<proteinExistence type="inferred from homology"/>
<comment type="similarity">
    <text evidence="1 5">Belongs to the eukaryotic ribosomal protein eL31 family.</text>
</comment>
<keyword evidence="3 5" id="KW-0687">Ribonucleoprotein</keyword>
<evidence type="ECO:0000256" key="1">
    <source>
        <dbReference type="ARBA" id="ARBA00010808"/>
    </source>
</evidence>
<dbReference type="Gene3D" id="3.10.440.10">
    <property type="match status" value="1"/>
</dbReference>
<evidence type="ECO:0000313" key="6">
    <source>
        <dbReference type="EMBL" id="QNO51209.1"/>
    </source>
</evidence>
<protein>
    <recommendedName>
        <fullName evidence="4 5">Large ribosomal subunit protein eL31</fullName>
    </recommendedName>
</protein>
<dbReference type="InterPro" id="IPR000054">
    <property type="entry name" value="Ribosomal_eL31"/>
</dbReference>
<sequence length="89" mass="10214">MGEETGAGKGERIYTIPLRDVKKAPRWKRSNRAIAIITEYLVQHTKIEDVVLDSAINEKVWERGSQNPPSRIRVKVTEEEDVIRAELVE</sequence>
<dbReference type="SUPFAM" id="SSF54575">
    <property type="entry name" value="Ribosomal protein L31e"/>
    <property type="match status" value="1"/>
</dbReference>
<dbReference type="NCBIfam" id="NF002258">
    <property type="entry name" value="PRK01192.1-1"/>
    <property type="match status" value="1"/>
</dbReference>